<dbReference type="EMBL" id="AWWI01000099">
    <property type="protein sequence ID" value="PIL19506.1"/>
    <property type="molecule type" value="Genomic_DNA"/>
</dbReference>
<dbReference type="Proteomes" id="UP000231259">
    <property type="component" value="Unassembled WGS sequence"/>
</dbReference>
<reference evidence="1 2" key="1">
    <citation type="submission" date="2013-09" db="EMBL/GenBank/DDBJ databases">
        <title>Genome sequencing of Phaeobacter antarcticus sp. nov. SM1211.</title>
        <authorList>
            <person name="Zhang X.-Y."/>
            <person name="Liu C."/>
            <person name="Chen X.-L."/>
            <person name="Xie B.-B."/>
            <person name="Qin Q.-L."/>
            <person name="Rong J.-C."/>
            <person name="Zhang Y.-Z."/>
        </authorList>
    </citation>
    <scope>NUCLEOTIDE SEQUENCE [LARGE SCALE GENOMIC DNA]</scope>
    <source>
        <strain evidence="1 2">SM1211</strain>
    </source>
</reference>
<comment type="caution">
    <text evidence="1">The sequence shown here is derived from an EMBL/GenBank/DDBJ whole genome shotgun (WGS) entry which is preliminary data.</text>
</comment>
<sequence length="111" mass="11651">MLLKLNRTQTTALGQLRANVIYDFDMRKRRHKEVADTLSARKFAAPATKKDLEAQKGDLAARQAAAMAKGGALSPALCEALLIEEQEAAEAKGKKAAAAKAGADAEAGSGK</sequence>
<proteinExistence type="predicted"/>
<name>A0A2G8RD48_9RHOB</name>
<accession>A0A2G8RD48</accession>
<dbReference type="RefSeq" id="WP_099911489.1">
    <property type="nucleotide sequence ID" value="NZ_AWWI01000099.1"/>
</dbReference>
<keyword evidence="2" id="KW-1185">Reference proteome</keyword>
<evidence type="ECO:0000313" key="1">
    <source>
        <dbReference type="EMBL" id="PIL19506.1"/>
    </source>
</evidence>
<gene>
    <name evidence="1" type="ORF">P775_14225</name>
</gene>
<evidence type="ECO:0000313" key="2">
    <source>
        <dbReference type="Proteomes" id="UP000231259"/>
    </source>
</evidence>
<dbReference type="AlphaFoldDB" id="A0A2G8RD48"/>
<organism evidence="1 2">
    <name type="scientific">Puniceibacterium antarcticum</name>
    <dbReference type="NCBI Taxonomy" id="1206336"/>
    <lineage>
        <taxon>Bacteria</taxon>
        <taxon>Pseudomonadati</taxon>
        <taxon>Pseudomonadota</taxon>
        <taxon>Alphaproteobacteria</taxon>
        <taxon>Rhodobacterales</taxon>
        <taxon>Paracoccaceae</taxon>
        <taxon>Puniceibacterium</taxon>
    </lineage>
</organism>
<dbReference type="OrthoDB" id="10004470at2"/>
<protein>
    <submittedName>
        <fullName evidence="1">Uncharacterized protein</fullName>
    </submittedName>
</protein>